<proteinExistence type="predicted"/>
<dbReference type="InterPro" id="IPR000504">
    <property type="entry name" value="RRM_dom"/>
</dbReference>
<feature type="region of interest" description="Disordered" evidence="3">
    <location>
        <begin position="103"/>
        <end position="125"/>
    </location>
</feature>
<accession>A0ABN9VRV5</accession>
<dbReference type="PANTHER" id="PTHR48024:SF56">
    <property type="entry name" value="HETEROGENEOUS NUCLEAR RIBONUCLEOPROTEIN A0"/>
    <property type="match status" value="1"/>
</dbReference>
<evidence type="ECO:0000256" key="2">
    <source>
        <dbReference type="PROSITE-ProRule" id="PRU00176"/>
    </source>
</evidence>
<evidence type="ECO:0000256" key="1">
    <source>
        <dbReference type="ARBA" id="ARBA00022884"/>
    </source>
</evidence>
<protein>
    <recommendedName>
        <fullName evidence="4">RRM domain-containing protein</fullName>
    </recommendedName>
</protein>
<dbReference type="PANTHER" id="PTHR48024">
    <property type="entry name" value="GEO13361P1-RELATED"/>
    <property type="match status" value="1"/>
</dbReference>
<keyword evidence="1 2" id="KW-0694">RNA-binding</keyword>
<dbReference type="SUPFAM" id="SSF54928">
    <property type="entry name" value="RNA-binding domain, RBD"/>
    <property type="match status" value="1"/>
</dbReference>
<evidence type="ECO:0000256" key="3">
    <source>
        <dbReference type="SAM" id="MobiDB-lite"/>
    </source>
</evidence>
<keyword evidence="6" id="KW-1185">Reference proteome</keyword>
<evidence type="ECO:0000313" key="6">
    <source>
        <dbReference type="Proteomes" id="UP001189429"/>
    </source>
</evidence>
<sequence length="125" mass="13625">MAGGKKQVTGAARQRRSTTADTATLEDKCHPRKIFIGGLASDTTTQDLRDYFGQFGSIVDAVVLRWPDGRSRGFGYVIPERRRGWPASLESLPWRCRERDAPARSNDVFCPRDGARDSPGGGAGG</sequence>
<dbReference type="InterPro" id="IPR035979">
    <property type="entry name" value="RBD_domain_sf"/>
</dbReference>
<evidence type="ECO:0000259" key="4">
    <source>
        <dbReference type="PROSITE" id="PS50102"/>
    </source>
</evidence>
<name>A0ABN9VRV5_9DINO</name>
<dbReference type="Proteomes" id="UP001189429">
    <property type="component" value="Unassembled WGS sequence"/>
</dbReference>
<organism evidence="5 6">
    <name type="scientific">Prorocentrum cordatum</name>
    <dbReference type="NCBI Taxonomy" id="2364126"/>
    <lineage>
        <taxon>Eukaryota</taxon>
        <taxon>Sar</taxon>
        <taxon>Alveolata</taxon>
        <taxon>Dinophyceae</taxon>
        <taxon>Prorocentrales</taxon>
        <taxon>Prorocentraceae</taxon>
        <taxon>Prorocentrum</taxon>
    </lineage>
</organism>
<feature type="domain" description="RRM" evidence="4">
    <location>
        <begin position="32"/>
        <end position="77"/>
    </location>
</feature>
<feature type="region of interest" description="Disordered" evidence="3">
    <location>
        <begin position="1"/>
        <end position="24"/>
    </location>
</feature>
<dbReference type="PROSITE" id="PS50102">
    <property type="entry name" value="RRM"/>
    <property type="match status" value="1"/>
</dbReference>
<dbReference type="InterPro" id="IPR012677">
    <property type="entry name" value="Nucleotide-bd_a/b_plait_sf"/>
</dbReference>
<dbReference type="Gene3D" id="3.30.70.330">
    <property type="match status" value="1"/>
</dbReference>
<reference evidence="5" key="1">
    <citation type="submission" date="2023-10" db="EMBL/GenBank/DDBJ databases">
        <authorList>
            <person name="Chen Y."/>
            <person name="Shah S."/>
            <person name="Dougan E. K."/>
            <person name="Thang M."/>
            <person name="Chan C."/>
        </authorList>
    </citation>
    <scope>NUCLEOTIDE SEQUENCE [LARGE SCALE GENOMIC DNA]</scope>
</reference>
<dbReference type="InterPro" id="IPR050886">
    <property type="entry name" value="RNA-binding_reg"/>
</dbReference>
<dbReference type="SMART" id="SM00360">
    <property type="entry name" value="RRM"/>
    <property type="match status" value="1"/>
</dbReference>
<gene>
    <name evidence="5" type="ORF">PCOR1329_LOCUS60651</name>
</gene>
<dbReference type="Pfam" id="PF00076">
    <property type="entry name" value="RRM_1"/>
    <property type="match status" value="1"/>
</dbReference>
<evidence type="ECO:0000313" key="5">
    <source>
        <dbReference type="EMBL" id="CAK0876199.1"/>
    </source>
</evidence>
<dbReference type="EMBL" id="CAUYUJ010017604">
    <property type="protein sequence ID" value="CAK0876199.1"/>
    <property type="molecule type" value="Genomic_DNA"/>
</dbReference>
<comment type="caution">
    <text evidence="5">The sequence shown here is derived from an EMBL/GenBank/DDBJ whole genome shotgun (WGS) entry which is preliminary data.</text>
</comment>